<dbReference type="OrthoDB" id="1919226at2759"/>
<comment type="caution">
    <text evidence="2">The sequence shown here is derived from an EMBL/GenBank/DDBJ whole genome shotgun (WGS) entry which is preliminary data.</text>
</comment>
<organism evidence="2 3">
    <name type="scientific">Vanilla planifolia</name>
    <name type="common">Vanilla</name>
    <dbReference type="NCBI Taxonomy" id="51239"/>
    <lineage>
        <taxon>Eukaryota</taxon>
        <taxon>Viridiplantae</taxon>
        <taxon>Streptophyta</taxon>
        <taxon>Embryophyta</taxon>
        <taxon>Tracheophyta</taxon>
        <taxon>Spermatophyta</taxon>
        <taxon>Magnoliopsida</taxon>
        <taxon>Liliopsida</taxon>
        <taxon>Asparagales</taxon>
        <taxon>Orchidaceae</taxon>
        <taxon>Vanilloideae</taxon>
        <taxon>Vanilleae</taxon>
        <taxon>Vanilla</taxon>
    </lineage>
</organism>
<evidence type="ECO:0000259" key="1">
    <source>
        <dbReference type="Pfam" id="PF04782"/>
    </source>
</evidence>
<gene>
    <name evidence="2" type="ORF">HPP92_026111</name>
</gene>
<accession>A0A835U7U8</accession>
<sequence>MWRSMNHFHDIQNRIVGQVRGLVLRNLSARSTSDPHRVATRELEDAVSSWHSTFNRLIKHQRDYIRSLYSWLKLTLLPVSADGYQKDHSSATAIELTAFCDEWKQALDRLPDTVASEAIKSFVHVVHVISTKQEEELRVKRRAEAYWKEHEKKAKALRTIERKYYQSYSMVGIGVPGGGHTGDGQAFDARDPLAEKKSEVAACRRKAEDEDTKLAKAVEVTKSMTLNNIQAGLPGIFQAITGFSGSFAEAMQGVCIRAGSLN</sequence>
<proteinExistence type="predicted"/>
<dbReference type="PANTHER" id="PTHR21450">
    <property type="entry name" value="PROTEIN ALTERED PHOSPHATE STARVATION RESPONSE 1"/>
    <property type="match status" value="1"/>
</dbReference>
<dbReference type="AlphaFoldDB" id="A0A835U7U8"/>
<dbReference type="Proteomes" id="UP000639772">
    <property type="component" value="Unassembled WGS sequence"/>
</dbReference>
<feature type="domain" description="DUF632" evidence="1">
    <location>
        <begin position="1"/>
        <end position="127"/>
    </location>
</feature>
<dbReference type="EMBL" id="JADCNM010000052">
    <property type="protein sequence ID" value="KAG0451658.1"/>
    <property type="molecule type" value="Genomic_DNA"/>
</dbReference>
<reference evidence="2 3" key="1">
    <citation type="journal article" date="2020" name="Nat. Food">
        <title>A phased Vanilla planifolia genome enables genetic improvement of flavour and production.</title>
        <authorList>
            <person name="Hasing T."/>
            <person name="Tang H."/>
            <person name="Brym M."/>
            <person name="Khazi F."/>
            <person name="Huang T."/>
            <person name="Chambers A.H."/>
        </authorList>
    </citation>
    <scope>NUCLEOTIDE SEQUENCE [LARGE SCALE GENOMIC DNA]</scope>
    <source>
        <tissue evidence="2">Leaf</tissue>
    </source>
</reference>
<evidence type="ECO:0000313" key="3">
    <source>
        <dbReference type="Proteomes" id="UP000639772"/>
    </source>
</evidence>
<name>A0A835U7U8_VANPL</name>
<dbReference type="Pfam" id="PF04782">
    <property type="entry name" value="DUF632"/>
    <property type="match status" value="1"/>
</dbReference>
<dbReference type="InterPro" id="IPR006867">
    <property type="entry name" value="DUF632"/>
</dbReference>
<protein>
    <recommendedName>
        <fullName evidence="1">DUF632 domain-containing protein</fullName>
    </recommendedName>
</protein>
<evidence type="ECO:0000313" key="2">
    <source>
        <dbReference type="EMBL" id="KAG0451658.1"/>
    </source>
</evidence>
<dbReference type="PANTHER" id="PTHR21450:SF9">
    <property type="entry name" value="BZIP DOMAIN CLASS TRANSCRIPTION FACTOR (DUF630 AND DUF632)-RELATED"/>
    <property type="match status" value="1"/>
</dbReference>